<feature type="compositionally biased region" description="Basic residues" evidence="1">
    <location>
        <begin position="41"/>
        <end position="50"/>
    </location>
</feature>
<feature type="region of interest" description="Disordered" evidence="1">
    <location>
        <begin position="33"/>
        <end position="112"/>
    </location>
</feature>
<dbReference type="EMBL" id="JANPWB010000010">
    <property type="protein sequence ID" value="KAJ1138149.1"/>
    <property type="molecule type" value="Genomic_DNA"/>
</dbReference>
<evidence type="ECO:0000313" key="3">
    <source>
        <dbReference type="Proteomes" id="UP001066276"/>
    </source>
</evidence>
<proteinExistence type="predicted"/>
<gene>
    <name evidence="2" type="ORF">NDU88_004540</name>
</gene>
<accession>A0AAV7QCX6</accession>
<feature type="compositionally biased region" description="Basic and acidic residues" evidence="1">
    <location>
        <begin position="59"/>
        <end position="75"/>
    </location>
</feature>
<dbReference type="Proteomes" id="UP001066276">
    <property type="component" value="Chromosome 6"/>
</dbReference>
<protein>
    <submittedName>
        <fullName evidence="2">Uncharacterized protein</fullName>
    </submittedName>
</protein>
<comment type="caution">
    <text evidence="2">The sequence shown here is derived from an EMBL/GenBank/DDBJ whole genome shotgun (WGS) entry which is preliminary data.</text>
</comment>
<keyword evidence="3" id="KW-1185">Reference proteome</keyword>
<organism evidence="2 3">
    <name type="scientific">Pleurodeles waltl</name>
    <name type="common">Iberian ribbed newt</name>
    <dbReference type="NCBI Taxonomy" id="8319"/>
    <lineage>
        <taxon>Eukaryota</taxon>
        <taxon>Metazoa</taxon>
        <taxon>Chordata</taxon>
        <taxon>Craniata</taxon>
        <taxon>Vertebrata</taxon>
        <taxon>Euteleostomi</taxon>
        <taxon>Amphibia</taxon>
        <taxon>Batrachia</taxon>
        <taxon>Caudata</taxon>
        <taxon>Salamandroidea</taxon>
        <taxon>Salamandridae</taxon>
        <taxon>Pleurodelinae</taxon>
        <taxon>Pleurodeles</taxon>
    </lineage>
</organism>
<dbReference type="AlphaFoldDB" id="A0AAV7QCX6"/>
<sequence length="112" mass="12168">MHGDAPIFRNTLEEAWVSLEQRGITIAPAGALEREPGGLRQRGRGPRHRTLWAGPSKEQAAEERALVIAEVEHRVTSPPPSLSDQEHMDDNNLGADRVLADAPGSTDSDEVV</sequence>
<evidence type="ECO:0000313" key="2">
    <source>
        <dbReference type="EMBL" id="KAJ1138149.1"/>
    </source>
</evidence>
<name>A0AAV7QCX6_PLEWA</name>
<evidence type="ECO:0000256" key="1">
    <source>
        <dbReference type="SAM" id="MobiDB-lite"/>
    </source>
</evidence>
<reference evidence="2" key="1">
    <citation type="journal article" date="2022" name="bioRxiv">
        <title>Sequencing and chromosome-scale assembly of the giantPleurodeles waltlgenome.</title>
        <authorList>
            <person name="Brown T."/>
            <person name="Elewa A."/>
            <person name="Iarovenko S."/>
            <person name="Subramanian E."/>
            <person name="Araus A.J."/>
            <person name="Petzold A."/>
            <person name="Susuki M."/>
            <person name="Suzuki K.-i.T."/>
            <person name="Hayashi T."/>
            <person name="Toyoda A."/>
            <person name="Oliveira C."/>
            <person name="Osipova E."/>
            <person name="Leigh N.D."/>
            <person name="Simon A."/>
            <person name="Yun M.H."/>
        </authorList>
    </citation>
    <scope>NUCLEOTIDE SEQUENCE</scope>
    <source>
        <strain evidence="2">20211129_DDA</strain>
        <tissue evidence="2">Liver</tissue>
    </source>
</reference>